<dbReference type="InterPro" id="IPR018657">
    <property type="entry name" value="LarA-like_N"/>
</dbReference>
<dbReference type="PANTHER" id="PTHR33171">
    <property type="entry name" value="LAR_N DOMAIN-CONTAINING PROTEIN"/>
    <property type="match status" value="1"/>
</dbReference>
<dbReference type="InterPro" id="IPR048520">
    <property type="entry name" value="LarA_C"/>
</dbReference>
<organism evidence="3 4">
    <name type="scientific">Desulfotruncus arcticus DSM 17038</name>
    <dbReference type="NCBI Taxonomy" id="1121424"/>
    <lineage>
        <taxon>Bacteria</taxon>
        <taxon>Bacillati</taxon>
        <taxon>Bacillota</taxon>
        <taxon>Clostridia</taxon>
        <taxon>Eubacteriales</taxon>
        <taxon>Desulfallaceae</taxon>
        <taxon>Desulfotruncus</taxon>
    </lineage>
</organism>
<dbReference type="STRING" id="341036.SAMN05660649_01222"/>
<dbReference type="EMBL" id="FOOX01000003">
    <property type="protein sequence ID" value="SFG27244.1"/>
    <property type="molecule type" value="Genomic_DNA"/>
</dbReference>
<dbReference type="AlphaFoldDB" id="A0A1I2QFV5"/>
<dbReference type="InterPro" id="IPR043166">
    <property type="entry name" value="LarA-like_C"/>
</dbReference>
<accession>A0A1I2QFV5</accession>
<feature type="domain" description="LarA-like N-terminal" evidence="1">
    <location>
        <begin position="7"/>
        <end position="201"/>
    </location>
</feature>
<dbReference type="PANTHER" id="PTHR33171:SF17">
    <property type="entry name" value="LARA-LIKE N-TERMINAL DOMAIN-CONTAINING PROTEIN"/>
    <property type="match status" value="1"/>
</dbReference>
<dbReference type="RefSeq" id="WP_092469701.1">
    <property type="nucleotide sequence ID" value="NZ_FOOX01000003.1"/>
</dbReference>
<dbReference type="Pfam" id="PF09861">
    <property type="entry name" value="Lar_N"/>
    <property type="match status" value="1"/>
</dbReference>
<keyword evidence="4" id="KW-1185">Reference proteome</keyword>
<sequence>MEYKMAYGQGYKSLGLPEQNVAAVINPKFPRAADPGALVEAALHNPIASPALDQLIKVKRPGRVAVIVNDHTRPTPHDYMLPILLRELNHAGISNDAITLVVATGAHRGNTAAESQISLGTAASRCAIVNHNCRSTDLIDMGVLSNGVHLHINPLVAEAELVILTGMIAPHELAGFSGGRKSILPGIAGIEAITANHSLLTRGGIGTGKLDGNPVHRLMMEAMQVVKPDFILNVVADTQNLPVHAVAGDPEKAWLAGTKLCRDSTKVRNIITADIAFTSAGGYPRDINLYQTIKPMRSVAKFIKEGGTLVMFARCNEGAGNAVLEQWVHEAASPFELTSRLQKQFVLGGHKAHLLAELVGKVNVVLVSDMLAQSVRQFFMESAQSPEEALQLVTKKHGSDFKAVVIPWAGLIITENKYAW</sequence>
<dbReference type="InterPro" id="IPR047926">
    <property type="entry name" value="Ni_dep_LarA"/>
</dbReference>
<evidence type="ECO:0000259" key="2">
    <source>
        <dbReference type="Pfam" id="PF21113"/>
    </source>
</evidence>
<gene>
    <name evidence="3" type="ORF">SAMN05660649_01222</name>
</gene>
<dbReference type="GO" id="GO:0050043">
    <property type="term" value="F:lactate racemase activity"/>
    <property type="evidence" value="ECO:0007669"/>
    <property type="project" value="InterPro"/>
</dbReference>
<dbReference type="Pfam" id="PF21113">
    <property type="entry name" value="LarA_C"/>
    <property type="match status" value="1"/>
</dbReference>
<proteinExistence type="predicted"/>
<name>A0A1I2QFV5_9FIRM</name>
<dbReference type="Gene3D" id="3.40.50.11440">
    <property type="match status" value="1"/>
</dbReference>
<dbReference type="NCBIfam" id="NF033504">
    <property type="entry name" value="Ni_dep_LarA"/>
    <property type="match status" value="1"/>
</dbReference>
<dbReference type="OrthoDB" id="9770545at2"/>
<dbReference type="InterPro" id="IPR048068">
    <property type="entry name" value="LarA-like"/>
</dbReference>
<evidence type="ECO:0000313" key="4">
    <source>
        <dbReference type="Proteomes" id="UP000199337"/>
    </source>
</evidence>
<dbReference type="Gene3D" id="3.90.226.30">
    <property type="match status" value="1"/>
</dbReference>
<protein>
    <submittedName>
        <fullName evidence="3">Nickel-dependent lactate racemase</fullName>
    </submittedName>
</protein>
<evidence type="ECO:0000313" key="3">
    <source>
        <dbReference type="EMBL" id="SFG27244.1"/>
    </source>
</evidence>
<evidence type="ECO:0000259" key="1">
    <source>
        <dbReference type="Pfam" id="PF09861"/>
    </source>
</evidence>
<dbReference type="Proteomes" id="UP000199337">
    <property type="component" value="Unassembled WGS sequence"/>
</dbReference>
<feature type="domain" description="Lactate racemase C-terminal" evidence="2">
    <location>
        <begin position="271"/>
        <end position="407"/>
    </location>
</feature>
<reference evidence="4" key="1">
    <citation type="submission" date="2016-10" db="EMBL/GenBank/DDBJ databases">
        <authorList>
            <person name="Varghese N."/>
            <person name="Submissions S."/>
        </authorList>
    </citation>
    <scope>NUCLEOTIDE SEQUENCE [LARGE SCALE GENOMIC DNA]</scope>
    <source>
        <strain evidence="4">DSM 17038</strain>
    </source>
</reference>